<evidence type="ECO:0000256" key="3">
    <source>
        <dbReference type="ARBA" id="ARBA00022553"/>
    </source>
</evidence>
<evidence type="ECO:0000313" key="14">
    <source>
        <dbReference type="Proteomes" id="UP000010478"/>
    </source>
</evidence>
<dbReference type="SUPFAM" id="SSF55874">
    <property type="entry name" value="ATPase domain of HSP90 chaperone/DNA topoisomerase II/histidine kinase"/>
    <property type="match status" value="1"/>
</dbReference>
<evidence type="ECO:0000256" key="8">
    <source>
        <dbReference type="ARBA" id="ARBA00023012"/>
    </source>
</evidence>
<evidence type="ECO:0000256" key="6">
    <source>
        <dbReference type="ARBA" id="ARBA00022777"/>
    </source>
</evidence>
<dbReference type="SMART" id="SM00387">
    <property type="entry name" value="HATPase_c"/>
    <property type="match status" value="1"/>
</dbReference>
<keyword evidence="6 13" id="KW-0418">Kinase</keyword>
<keyword evidence="8" id="KW-0902">Two-component regulatory system</keyword>
<dbReference type="PROSITE" id="PS50110">
    <property type="entry name" value="RESPONSE_REGULATORY"/>
    <property type="match status" value="1"/>
</dbReference>
<name>K9VJ91_9CYAN</name>
<evidence type="ECO:0000259" key="12">
    <source>
        <dbReference type="PROSITE" id="PS50110"/>
    </source>
</evidence>
<feature type="modified residue" description="4-aspartylphosphate" evidence="9">
    <location>
        <position position="61"/>
    </location>
</feature>
<dbReference type="Proteomes" id="UP000010478">
    <property type="component" value="Chromosome"/>
</dbReference>
<dbReference type="eggNOG" id="COG4191">
    <property type="taxonomic scope" value="Bacteria"/>
</dbReference>
<feature type="coiled-coil region" evidence="10">
    <location>
        <begin position="272"/>
        <end position="303"/>
    </location>
</feature>
<evidence type="ECO:0000259" key="11">
    <source>
        <dbReference type="PROSITE" id="PS50109"/>
    </source>
</evidence>
<dbReference type="Gene3D" id="1.10.287.130">
    <property type="match status" value="1"/>
</dbReference>
<dbReference type="EMBL" id="CP003614">
    <property type="protein sequence ID" value="AFZ08021.1"/>
    <property type="molecule type" value="Genomic_DNA"/>
</dbReference>
<accession>K9VJ91</accession>
<evidence type="ECO:0000256" key="4">
    <source>
        <dbReference type="ARBA" id="ARBA00022679"/>
    </source>
</evidence>
<dbReference type="Gene3D" id="3.30.565.10">
    <property type="entry name" value="Histidine kinase-like ATPase, C-terminal domain"/>
    <property type="match status" value="1"/>
</dbReference>
<dbReference type="InterPro" id="IPR036890">
    <property type="entry name" value="HATPase_C_sf"/>
</dbReference>
<dbReference type="InterPro" id="IPR003594">
    <property type="entry name" value="HATPase_dom"/>
</dbReference>
<dbReference type="AlphaFoldDB" id="K9VJ91"/>
<protein>
    <recommendedName>
        <fullName evidence="2">histidine kinase</fullName>
        <ecNumber evidence="2">2.7.13.3</ecNumber>
    </recommendedName>
</protein>
<organism evidence="13 14">
    <name type="scientific">Phormidium nigroviride PCC 7112</name>
    <dbReference type="NCBI Taxonomy" id="179408"/>
    <lineage>
        <taxon>Bacteria</taxon>
        <taxon>Bacillati</taxon>
        <taxon>Cyanobacteriota</taxon>
        <taxon>Cyanophyceae</taxon>
        <taxon>Oscillatoriophycideae</taxon>
        <taxon>Oscillatoriales</taxon>
        <taxon>Oscillatoriaceae</taxon>
        <taxon>Phormidium</taxon>
    </lineage>
</organism>
<dbReference type="InterPro" id="IPR004358">
    <property type="entry name" value="Sig_transdc_His_kin-like_C"/>
</dbReference>
<dbReference type="InterPro" id="IPR011006">
    <property type="entry name" value="CheY-like_superfamily"/>
</dbReference>
<dbReference type="InterPro" id="IPR005467">
    <property type="entry name" value="His_kinase_dom"/>
</dbReference>
<evidence type="ECO:0000256" key="10">
    <source>
        <dbReference type="SAM" id="Coils"/>
    </source>
</evidence>
<dbReference type="PROSITE" id="PS50109">
    <property type="entry name" value="HIS_KIN"/>
    <property type="match status" value="1"/>
</dbReference>
<keyword evidence="5" id="KW-0547">Nucleotide-binding</keyword>
<dbReference type="SMART" id="SM00448">
    <property type="entry name" value="REC"/>
    <property type="match status" value="1"/>
</dbReference>
<evidence type="ECO:0000313" key="13">
    <source>
        <dbReference type="EMBL" id="AFZ08021.1"/>
    </source>
</evidence>
<evidence type="ECO:0000256" key="1">
    <source>
        <dbReference type="ARBA" id="ARBA00000085"/>
    </source>
</evidence>
<dbReference type="SUPFAM" id="SSF52172">
    <property type="entry name" value="CheY-like"/>
    <property type="match status" value="1"/>
</dbReference>
<dbReference type="GO" id="GO:0000160">
    <property type="term" value="P:phosphorelay signal transduction system"/>
    <property type="evidence" value="ECO:0007669"/>
    <property type="project" value="UniProtKB-KW"/>
</dbReference>
<keyword evidence="7" id="KW-0067">ATP-binding</keyword>
<dbReference type="STRING" id="179408.Osc7112_3667"/>
<dbReference type="Pfam" id="PF00072">
    <property type="entry name" value="Response_reg"/>
    <property type="match status" value="1"/>
</dbReference>
<dbReference type="KEGG" id="oni:Osc7112_3667"/>
<dbReference type="GO" id="GO:0004673">
    <property type="term" value="F:protein histidine kinase activity"/>
    <property type="evidence" value="ECO:0007669"/>
    <property type="project" value="UniProtKB-EC"/>
</dbReference>
<dbReference type="CDD" id="cd19920">
    <property type="entry name" value="REC_PA4781-like"/>
    <property type="match status" value="1"/>
</dbReference>
<dbReference type="GO" id="GO:0005524">
    <property type="term" value="F:ATP binding"/>
    <property type="evidence" value="ECO:0007669"/>
    <property type="project" value="UniProtKB-KW"/>
</dbReference>
<keyword evidence="14" id="KW-1185">Reference proteome</keyword>
<dbReference type="InterPro" id="IPR035965">
    <property type="entry name" value="PAS-like_dom_sf"/>
</dbReference>
<reference evidence="13 14" key="1">
    <citation type="submission" date="2012-05" db="EMBL/GenBank/DDBJ databases">
        <title>Finished chromosome of genome of Oscillatoria sp. PCC 7112.</title>
        <authorList>
            <consortium name="US DOE Joint Genome Institute"/>
            <person name="Gugger M."/>
            <person name="Coursin T."/>
            <person name="Rippka R."/>
            <person name="Tandeau De Marsac N."/>
            <person name="Huntemann M."/>
            <person name="Wei C.-L."/>
            <person name="Han J."/>
            <person name="Detter J.C."/>
            <person name="Han C."/>
            <person name="Tapia R."/>
            <person name="Davenport K."/>
            <person name="Daligault H."/>
            <person name="Erkkila T."/>
            <person name="Gu W."/>
            <person name="Munk A.C.C."/>
            <person name="Teshima H."/>
            <person name="Xu Y."/>
            <person name="Chain P."/>
            <person name="Chen A."/>
            <person name="Krypides N."/>
            <person name="Mavromatis K."/>
            <person name="Markowitz V."/>
            <person name="Szeto E."/>
            <person name="Ivanova N."/>
            <person name="Mikhailova N."/>
            <person name="Ovchinnikova G."/>
            <person name="Pagani I."/>
            <person name="Pati A."/>
            <person name="Goodwin L."/>
            <person name="Peters L."/>
            <person name="Pitluck S."/>
            <person name="Woyke T."/>
            <person name="Kerfeld C."/>
        </authorList>
    </citation>
    <scope>NUCLEOTIDE SEQUENCE [LARGE SCALE GENOMIC DNA]</scope>
    <source>
        <strain evidence="13 14">PCC 7112</strain>
    </source>
</reference>
<dbReference type="RefSeq" id="WP_015177279.1">
    <property type="nucleotide sequence ID" value="NC_019729.1"/>
</dbReference>
<comment type="catalytic activity">
    <reaction evidence="1">
        <text>ATP + protein L-histidine = ADP + protein N-phospho-L-histidine.</text>
        <dbReference type="EC" id="2.7.13.3"/>
    </reaction>
</comment>
<dbReference type="InterPro" id="IPR001789">
    <property type="entry name" value="Sig_transdc_resp-reg_receiver"/>
</dbReference>
<dbReference type="Gene3D" id="3.30.450.20">
    <property type="entry name" value="PAS domain"/>
    <property type="match status" value="1"/>
</dbReference>
<gene>
    <name evidence="13" type="ORF">Osc7112_3667</name>
</gene>
<evidence type="ECO:0000256" key="5">
    <source>
        <dbReference type="ARBA" id="ARBA00022741"/>
    </source>
</evidence>
<evidence type="ECO:0000256" key="2">
    <source>
        <dbReference type="ARBA" id="ARBA00012438"/>
    </source>
</evidence>
<keyword evidence="10" id="KW-0175">Coiled coil</keyword>
<dbReference type="Pfam" id="PF02518">
    <property type="entry name" value="HATPase_c"/>
    <property type="match status" value="1"/>
</dbReference>
<dbReference type="HOGENOM" id="CLU_000445_114_72_3"/>
<evidence type="ECO:0000256" key="9">
    <source>
        <dbReference type="PROSITE-ProRule" id="PRU00169"/>
    </source>
</evidence>
<dbReference type="PANTHER" id="PTHR43065:SF50">
    <property type="entry name" value="HISTIDINE KINASE"/>
    <property type="match status" value="1"/>
</dbReference>
<dbReference type="EC" id="2.7.13.3" evidence="2"/>
<dbReference type="Gene3D" id="3.40.50.2300">
    <property type="match status" value="1"/>
</dbReference>
<keyword evidence="3 9" id="KW-0597">Phosphoprotein</keyword>
<feature type="domain" description="Histidine kinase" evidence="11">
    <location>
        <begin position="315"/>
        <end position="565"/>
    </location>
</feature>
<sequence>MNLNYKIENKGNILIVDDLPENLQLLSDALLKLGYTVRSVTSGRMALKTVKVKRPDVILLDVKMPEMDGYQVCRTLKANADFSQIPVIFISALDDVFDKVTAFESGAIDYITKPFQIEEVVARLENQLTIQRQQQLLEQENIKRREAEEVLYQSRALLASVLNSSLDGIAAMQAVRNTETGEIEDFRCLVVNPQISRAFNSRNEEMIGKLVLKKFLTNIDPELFNCFVNIVETGESLEQDFYYESGKSCWFHFVAVKLGDGFSVTIRDITARKQAEFELQQQAKNLELTLRELKRTQAQLIQSEKMSSIGNLVAGVAHEINNPVNFIHANLIPATEYFKDLLYLVKLYQQHFPDPPIQIKVESEAINLDFMQEDLLKLLNSMRLGTDRIQRIVLSLRNFSHHDEAEYKRVDIHQGIDSTLMLLQNRLKATAEHPEIIVIKDYAQLPRIQCYSGQLNQVFMNLLDNAIDSIYTQCIGAQGQIKIKTIFVNKNQILIKISDNGVGISEELHSQLFDPFFTTKPVGKGTGLGLFICHKIVVEQHGGNLYCNSDFGKGAEFVVEIPIAK</sequence>
<dbReference type="FunFam" id="3.40.50.2300:FF:000121">
    <property type="entry name" value="Sensor histidine kinase RcsC"/>
    <property type="match status" value="1"/>
</dbReference>
<dbReference type="eggNOG" id="COG0745">
    <property type="taxonomic scope" value="Bacteria"/>
</dbReference>
<feature type="domain" description="Response regulatory" evidence="12">
    <location>
        <begin position="12"/>
        <end position="128"/>
    </location>
</feature>
<evidence type="ECO:0000256" key="7">
    <source>
        <dbReference type="ARBA" id="ARBA00022840"/>
    </source>
</evidence>
<dbReference type="PANTHER" id="PTHR43065">
    <property type="entry name" value="SENSOR HISTIDINE KINASE"/>
    <property type="match status" value="1"/>
</dbReference>
<keyword evidence="4" id="KW-0808">Transferase</keyword>
<proteinExistence type="predicted"/>
<dbReference type="PRINTS" id="PR00344">
    <property type="entry name" value="BCTRLSENSOR"/>
</dbReference>
<dbReference type="PATRIC" id="fig|179408.3.peg.4510"/>
<dbReference type="SUPFAM" id="SSF55785">
    <property type="entry name" value="PYP-like sensor domain (PAS domain)"/>
    <property type="match status" value="1"/>
</dbReference>